<dbReference type="InterPro" id="IPR007372">
    <property type="entry name" value="Lipid/polyisoprenoid-bd_YceI"/>
</dbReference>
<comment type="caution">
    <text evidence="3">The sequence shown here is derived from an EMBL/GenBank/DDBJ whole genome shotgun (WGS) entry which is preliminary data.</text>
</comment>
<protein>
    <submittedName>
        <fullName evidence="3">YceI family protein</fullName>
    </submittedName>
</protein>
<evidence type="ECO:0000256" key="1">
    <source>
        <dbReference type="ARBA" id="ARBA00008812"/>
    </source>
</evidence>
<evidence type="ECO:0000313" key="3">
    <source>
        <dbReference type="EMBL" id="MFI2319846.1"/>
    </source>
</evidence>
<dbReference type="Proteomes" id="UP001611450">
    <property type="component" value="Unassembled WGS sequence"/>
</dbReference>
<dbReference type="PANTHER" id="PTHR34406:SF1">
    <property type="entry name" value="PROTEIN YCEI"/>
    <property type="match status" value="1"/>
</dbReference>
<name>A0ABW7WCE8_9NOCA</name>
<accession>A0ABW7WCE8</accession>
<dbReference type="RefSeq" id="WP_396945488.1">
    <property type="nucleotide sequence ID" value="NZ_JBIRXV010000001.1"/>
</dbReference>
<dbReference type="SMART" id="SM00867">
    <property type="entry name" value="YceI"/>
    <property type="match status" value="1"/>
</dbReference>
<feature type="domain" description="Lipid/polyisoprenoid-binding YceI-like" evidence="2">
    <location>
        <begin position="13"/>
        <end position="177"/>
    </location>
</feature>
<evidence type="ECO:0000259" key="2">
    <source>
        <dbReference type="SMART" id="SM00867"/>
    </source>
</evidence>
<organism evidence="3 4">
    <name type="scientific">Nocardia beijingensis</name>
    <dbReference type="NCBI Taxonomy" id="95162"/>
    <lineage>
        <taxon>Bacteria</taxon>
        <taxon>Bacillati</taxon>
        <taxon>Actinomycetota</taxon>
        <taxon>Actinomycetes</taxon>
        <taxon>Mycobacteriales</taxon>
        <taxon>Nocardiaceae</taxon>
        <taxon>Nocardia</taxon>
    </lineage>
</organism>
<gene>
    <name evidence="3" type="ORF">ACH47G_05095</name>
</gene>
<sequence length="180" mass="19708">MSTAIEFNDLTGDFVIDTARTRIGFIARHTMATRVRGNFREIEGGAQLRLDEPSQSSGLLRIEATSIDTRNRRRDDLLARKFLGADDHPTITFALTGAARVDETTVEVTGDLTIRGVTRPVTVGFELTGVQNDPNGARRVGFTGATTINRKDWGVHWKAAAGMVAPRVTLEFDVAAIRQP</sequence>
<comment type="similarity">
    <text evidence="1">Belongs to the UPF0312 family.</text>
</comment>
<proteinExistence type="inferred from homology"/>
<reference evidence="3 4" key="1">
    <citation type="submission" date="2024-10" db="EMBL/GenBank/DDBJ databases">
        <title>The Natural Products Discovery Center: Release of the First 8490 Sequenced Strains for Exploring Actinobacteria Biosynthetic Diversity.</title>
        <authorList>
            <person name="Kalkreuter E."/>
            <person name="Kautsar S.A."/>
            <person name="Yang D."/>
            <person name="Bader C.D."/>
            <person name="Teijaro C.N."/>
            <person name="Fluegel L."/>
            <person name="Davis C.M."/>
            <person name="Simpson J.R."/>
            <person name="Lauterbach L."/>
            <person name="Steele A.D."/>
            <person name="Gui C."/>
            <person name="Meng S."/>
            <person name="Li G."/>
            <person name="Viehrig K."/>
            <person name="Ye F."/>
            <person name="Su P."/>
            <person name="Kiefer A.F."/>
            <person name="Nichols A."/>
            <person name="Cepeda A.J."/>
            <person name="Yan W."/>
            <person name="Fan B."/>
            <person name="Jiang Y."/>
            <person name="Adhikari A."/>
            <person name="Zheng C.-J."/>
            <person name="Schuster L."/>
            <person name="Cowan T.M."/>
            <person name="Smanski M.J."/>
            <person name="Chevrette M.G."/>
            <person name="De Carvalho L.P.S."/>
            <person name="Shen B."/>
        </authorList>
    </citation>
    <scope>NUCLEOTIDE SEQUENCE [LARGE SCALE GENOMIC DNA]</scope>
    <source>
        <strain evidence="3 4">NPDC019626</strain>
    </source>
</reference>
<dbReference type="Gene3D" id="2.40.128.110">
    <property type="entry name" value="Lipid/polyisoprenoid-binding, YceI-like"/>
    <property type="match status" value="1"/>
</dbReference>
<evidence type="ECO:0000313" key="4">
    <source>
        <dbReference type="Proteomes" id="UP001611450"/>
    </source>
</evidence>
<dbReference type="Pfam" id="PF04264">
    <property type="entry name" value="YceI"/>
    <property type="match status" value="1"/>
</dbReference>
<dbReference type="PANTHER" id="PTHR34406">
    <property type="entry name" value="PROTEIN YCEI"/>
    <property type="match status" value="1"/>
</dbReference>
<keyword evidence="4" id="KW-1185">Reference proteome</keyword>
<dbReference type="SUPFAM" id="SSF101874">
    <property type="entry name" value="YceI-like"/>
    <property type="match status" value="1"/>
</dbReference>
<dbReference type="InterPro" id="IPR036761">
    <property type="entry name" value="TTHA0802/YceI-like_sf"/>
</dbReference>
<dbReference type="EMBL" id="JBIRXV010000001">
    <property type="protein sequence ID" value="MFI2319846.1"/>
    <property type="molecule type" value="Genomic_DNA"/>
</dbReference>